<dbReference type="GO" id="GO:0000398">
    <property type="term" value="P:mRNA splicing, via spliceosome"/>
    <property type="evidence" value="ECO:0007669"/>
    <property type="project" value="TreeGrafter"/>
</dbReference>
<dbReference type="EMBL" id="KN730314">
    <property type="protein sequence ID" value="KIH61214.1"/>
    <property type="molecule type" value="Genomic_DNA"/>
</dbReference>
<accession>A0A0C2GQ48</accession>
<evidence type="ECO:0000256" key="1">
    <source>
        <dbReference type="ARBA" id="ARBA00006695"/>
    </source>
</evidence>
<name>A0A0C2GQ48_9BILA</name>
<evidence type="ECO:0000313" key="4">
    <source>
        <dbReference type="Proteomes" id="UP000054047"/>
    </source>
</evidence>
<evidence type="ECO:0000256" key="2">
    <source>
        <dbReference type="SAM" id="MobiDB-lite"/>
    </source>
</evidence>
<comment type="similarity">
    <text evidence="1">Belongs to the CWC25 family.</text>
</comment>
<feature type="compositionally biased region" description="Basic and acidic residues" evidence="2">
    <location>
        <begin position="1"/>
        <end position="12"/>
    </location>
</feature>
<dbReference type="PANTHER" id="PTHR16196">
    <property type="entry name" value="CELL CYCLE CONTROL PROTEIN CWF25"/>
    <property type="match status" value="1"/>
</dbReference>
<dbReference type="AlphaFoldDB" id="A0A0C2GQ48"/>
<proteinExistence type="inferred from homology"/>
<feature type="compositionally biased region" description="Acidic residues" evidence="2">
    <location>
        <begin position="56"/>
        <end position="65"/>
    </location>
</feature>
<protein>
    <submittedName>
        <fullName evidence="3">Uncharacterized protein</fullName>
    </submittedName>
</protein>
<feature type="region of interest" description="Disordered" evidence="2">
    <location>
        <begin position="1"/>
        <end position="209"/>
    </location>
</feature>
<dbReference type="OrthoDB" id="21123at2759"/>
<feature type="compositionally biased region" description="Basic and acidic residues" evidence="2">
    <location>
        <begin position="66"/>
        <end position="79"/>
    </location>
</feature>
<feature type="compositionally biased region" description="Basic and acidic residues" evidence="2">
    <location>
        <begin position="118"/>
        <end position="132"/>
    </location>
</feature>
<keyword evidence="4" id="KW-1185">Reference proteome</keyword>
<evidence type="ECO:0000313" key="3">
    <source>
        <dbReference type="EMBL" id="KIH61214.1"/>
    </source>
</evidence>
<organism evidence="3 4">
    <name type="scientific">Ancylostoma duodenale</name>
    <dbReference type="NCBI Taxonomy" id="51022"/>
    <lineage>
        <taxon>Eukaryota</taxon>
        <taxon>Metazoa</taxon>
        <taxon>Ecdysozoa</taxon>
        <taxon>Nematoda</taxon>
        <taxon>Chromadorea</taxon>
        <taxon>Rhabditida</taxon>
        <taxon>Rhabditina</taxon>
        <taxon>Rhabditomorpha</taxon>
        <taxon>Strongyloidea</taxon>
        <taxon>Ancylostomatidae</taxon>
        <taxon>Ancylostomatinae</taxon>
        <taxon>Ancylostoma</taxon>
    </lineage>
</organism>
<reference evidence="3 4" key="1">
    <citation type="submission" date="2013-12" db="EMBL/GenBank/DDBJ databases">
        <title>Draft genome of the parsitic nematode Ancylostoma duodenale.</title>
        <authorList>
            <person name="Mitreva M."/>
        </authorList>
    </citation>
    <scope>NUCLEOTIDE SEQUENCE [LARGE SCALE GENOMIC DNA]</scope>
    <source>
        <strain evidence="3 4">Zhejiang</strain>
    </source>
</reference>
<dbReference type="PANTHER" id="PTHR16196:SF0">
    <property type="entry name" value="PRE-MRNA-SPLICING FACTOR CWC25 HOMOLOG"/>
    <property type="match status" value="1"/>
</dbReference>
<gene>
    <name evidence="3" type="ORF">ANCDUO_08521</name>
</gene>
<feature type="compositionally biased region" description="Polar residues" evidence="2">
    <location>
        <begin position="171"/>
        <end position="180"/>
    </location>
</feature>
<dbReference type="InterPro" id="IPR051376">
    <property type="entry name" value="CWC25_splicing_factor"/>
</dbReference>
<sequence length="209" mass="24426">MRAITEKLLPRQKDRRKKPPAAPLMILRSSSQEEKRARAFDSHIPEYLRPKGSGAEDSEEEEIEDRFDREERERKKRFEGFGLVGVKKKSDDGATSAENPYELSRKPTLPVYKKPERHRPLTEEEKQEKLREMMQNAAWRQETRNSNLKRARLVDEQEAEEDTNDKAPSFIRSQLNSAASDLTVEQRLQSNKKSLQRSHGFMEPKFTSK</sequence>
<dbReference type="GO" id="GO:0005684">
    <property type="term" value="C:U2-type spliceosomal complex"/>
    <property type="evidence" value="ECO:0007669"/>
    <property type="project" value="TreeGrafter"/>
</dbReference>
<dbReference type="Proteomes" id="UP000054047">
    <property type="component" value="Unassembled WGS sequence"/>
</dbReference>
<feature type="compositionally biased region" description="Basic and acidic residues" evidence="2">
    <location>
        <begin position="31"/>
        <end position="49"/>
    </location>
</feature>